<dbReference type="Proteomes" id="UP000772618">
    <property type="component" value="Unassembled WGS sequence"/>
</dbReference>
<dbReference type="InterPro" id="IPR051397">
    <property type="entry name" value="Zn-ADH-like_protein"/>
</dbReference>
<accession>A0ABS5VWL4</accession>
<evidence type="ECO:0000313" key="2">
    <source>
        <dbReference type="EMBL" id="MBT1705812.1"/>
    </source>
</evidence>
<comment type="caution">
    <text evidence="2">The sequence shown here is derived from an EMBL/GenBank/DDBJ whole genome shotgun (WGS) entry which is preliminary data.</text>
</comment>
<dbReference type="PANTHER" id="PTHR43677:SF4">
    <property type="entry name" value="QUINONE OXIDOREDUCTASE-LIKE PROTEIN 2"/>
    <property type="match status" value="1"/>
</dbReference>
<dbReference type="RefSeq" id="WP_254155984.1">
    <property type="nucleotide sequence ID" value="NZ_JAHESD010000069.1"/>
</dbReference>
<dbReference type="Pfam" id="PF08240">
    <property type="entry name" value="ADH_N"/>
    <property type="match status" value="1"/>
</dbReference>
<dbReference type="EMBL" id="JAHESD010000069">
    <property type="protein sequence ID" value="MBT1705812.1"/>
    <property type="molecule type" value="Genomic_DNA"/>
</dbReference>
<dbReference type="InterPro" id="IPR011032">
    <property type="entry name" value="GroES-like_sf"/>
</dbReference>
<protein>
    <submittedName>
        <fullName evidence="2">Alcohol dehydrogenase catalytic domain-containing protein</fullName>
    </submittedName>
</protein>
<evidence type="ECO:0000313" key="3">
    <source>
        <dbReference type="Proteomes" id="UP000772618"/>
    </source>
</evidence>
<reference evidence="2 3" key="1">
    <citation type="submission" date="2021-05" db="EMBL/GenBank/DDBJ databases">
        <title>A Polyphasic approach of four new species of the genus Ohtaekwangia: Ohtaekwangia histidinii sp. nov., Ohtaekwangia cretensis sp. nov., Ohtaekwangia indiensis sp. nov., Ohtaekwangia reichenbachii sp. nov. from diverse environment.</title>
        <authorList>
            <person name="Octaviana S."/>
        </authorList>
    </citation>
    <scope>NUCLEOTIDE SEQUENCE [LARGE SCALE GENOMIC DNA]</scope>
    <source>
        <strain evidence="2 3">PWU20</strain>
    </source>
</reference>
<feature type="non-terminal residue" evidence="2">
    <location>
        <position position="86"/>
    </location>
</feature>
<feature type="domain" description="Alcohol dehydrogenase-like N-terminal" evidence="1">
    <location>
        <begin position="28"/>
        <end position="85"/>
    </location>
</feature>
<evidence type="ECO:0000259" key="1">
    <source>
        <dbReference type="Pfam" id="PF08240"/>
    </source>
</evidence>
<dbReference type="PANTHER" id="PTHR43677">
    <property type="entry name" value="SHORT-CHAIN DEHYDROGENASE/REDUCTASE"/>
    <property type="match status" value="1"/>
</dbReference>
<proteinExistence type="predicted"/>
<dbReference type="InterPro" id="IPR013154">
    <property type="entry name" value="ADH-like_N"/>
</dbReference>
<dbReference type="Gene3D" id="3.90.180.10">
    <property type="entry name" value="Medium-chain alcohol dehydrogenases, catalytic domain"/>
    <property type="match status" value="1"/>
</dbReference>
<gene>
    <name evidence="2" type="ORF">KK060_21150</name>
</gene>
<name>A0ABS5VWL4_9BACT</name>
<organism evidence="2 3">
    <name type="scientific">Chryseosolibacter indicus</name>
    <dbReference type="NCBI Taxonomy" id="2782351"/>
    <lineage>
        <taxon>Bacteria</taxon>
        <taxon>Pseudomonadati</taxon>
        <taxon>Bacteroidota</taxon>
        <taxon>Cytophagia</taxon>
        <taxon>Cytophagales</taxon>
        <taxon>Chryseotaleaceae</taxon>
        <taxon>Chryseosolibacter</taxon>
    </lineage>
</organism>
<sequence length="86" mass="9338">MRKFYLVQKTGSLRNLKYIQSEIPVLEKGKVLVAVKSVGLNYADIFAIMGLYSATPKGPFIPGLEFSGEVLAADSAEFIPGQKVMG</sequence>
<keyword evidence="3" id="KW-1185">Reference proteome</keyword>
<dbReference type="SUPFAM" id="SSF50129">
    <property type="entry name" value="GroES-like"/>
    <property type="match status" value="1"/>
</dbReference>